<proteinExistence type="predicted"/>
<dbReference type="EMBL" id="FXUG01000014">
    <property type="protein sequence ID" value="SMP71618.1"/>
    <property type="molecule type" value="Genomic_DNA"/>
</dbReference>
<feature type="region of interest" description="Disordered" evidence="1">
    <location>
        <begin position="215"/>
        <end position="243"/>
    </location>
</feature>
<evidence type="ECO:0000256" key="1">
    <source>
        <dbReference type="SAM" id="MobiDB-lite"/>
    </source>
</evidence>
<comment type="caution">
    <text evidence="2">The sequence shown here is derived from an EMBL/GenBank/DDBJ whole genome shotgun (WGS) entry which is preliminary data.</text>
</comment>
<evidence type="ECO:0000313" key="2">
    <source>
        <dbReference type="EMBL" id="SMP71618.1"/>
    </source>
</evidence>
<accession>A0ABY1QLE9</accession>
<organism evidence="2 3">
    <name type="scientific">Neorhodopirellula lusitana</name>
    <dbReference type="NCBI Taxonomy" id="445327"/>
    <lineage>
        <taxon>Bacteria</taxon>
        <taxon>Pseudomonadati</taxon>
        <taxon>Planctomycetota</taxon>
        <taxon>Planctomycetia</taxon>
        <taxon>Pirellulales</taxon>
        <taxon>Pirellulaceae</taxon>
        <taxon>Neorhodopirellula</taxon>
    </lineage>
</organism>
<evidence type="ECO:0008006" key="4">
    <source>
        <dbReference type="Google" id="ProtNLM"/>
    </source>
</evidence>
<keyword evidence="3" id="KW-1185">Reference proteome</keyword>
<dbReference type="RefSeq" id="WP_283434476.1">
    <property type="nucleotide sequence ID" value="NZ_FXUG01000014.1"/>
</dbReference>
<evidence type="ECO:0000313" key="3">
    <source>
        <dbReference type="Proteomes" id="UP001158067"/>
    </source>
</evidence>
<sequence>MNPQSISLPVVAASDYRNAVPGEMWEMSPVCIAGPISYRSQPQDSSQQAIAALAASTLQAPVDFPAVADAIVPGDHVALAVDPYVPSVEAILAGVLDKLTQTDVGRVSVVLWPETPDELLAQLQERFQNFDPDTDEAPPSTVTPAIRVTRHEPRKRSELRYVAADADGEPMYLARDLVDADLTIPIMSARAADAIERADKTGVFPMFADGSTIRRYQRGELPEVPKEEHGDEDDDSEPEARSDEEIDAMDAFADEPEPKPDSIDASFAAINEVGFLLGVQLVMIVSSDAAGGVERILAGTPDSIRHELETLHAVVENETRPTAPLVIAALDGDASAQTWPNVARAAIASARHLEGAGTIVIWSRLNHAAPAVWTSELPQRRSDAVVLTAEDDFDDWQADRVLARKLATLLTDHRILLYSELDASEVESLGLGVISSVAELKNLGESHHSAGVIRAAQFHDSAVARLELSQDEWS</sequence>
<feature type="compositionally biased region" description="Basic and acidic residues" evidence="1">
    <location>
        <begin position="217"/>
        <end position="229"/>
    </location>
</feature>
<protein>
    <recommendedName>
        <fullName evidence="4">LarA-like N-terminal domain-containing protein</fullName>
    </recommendedName>
</protein>
<name>A0ABY1QLE9_9BACT</name>
<dbReference type="Gene3D" id="3.40.50.11440">
    <property type="match status" value="1"/>
</dbReference>
<reference evidence="2 3" key="1">
    <citation type="submission" date="2017-05" db="EMBL/GenBank/DDBJ databases">
        <authorList>
            <person name="Varghese N."/>
            <person name="Submissions S."/>
        </authorList>
    </citation>
    <scope>NUCLEOTIDE SEQUENCE [LARGE SCALE GENOMIC DNA]</scope>
    <source>
        <strain evidence="2 3">DSM 25457</strain>
    </source>
</reference>
<dbReference type="Proteomes" id="UP001158067">
    <property type="component" value="Unassembled WGS sequence"/>
</dbReference>
<gene>
    <name evidence="2" type="ORF">SAMN06265222_11484</name>
</gene>